<reference evidence="2" key="1">
    <citation type="submission" date="2013-10" db="EMBL/GenBank/DDBJ databases">
        <title>Genomic analysis of the causative agents of coccidiosis in chickens.</title>
        <authorList>
            <person name="Reid A.J."/>
            <person name="Blake D."/>
            <person name="Billington K."/>
            <person name="Browne H."/>
            <person name="Dunn M."/>
            <person name="Hung S."/>
            <person name="Kawahara F."/>
            <person name="Miranda-Saavedra D."/>
            <person name="Mourier T."/>
            <person name="Nagra H."/>
            <person name="Otto T.D."/>
            <person name="Rawlings N."/>
            <person name="Sanchez A."/>
            <person name="Sanders M."/>
            <person name="Subramaniam C."/>
            <person name="Tay Y."/>
            <person name="Dear P."/>
            <person name="Doerig C."/>
            <person name="Gruber A."/>
            <person name="Parkinson J."/>
            <person name="Shirley M."/>
            <person name="Wan K.L."/>
            <person name="Berriman M."/>
            <person name="Tomley F."/>
            <person name="Pain A."/>
        </authorList>
    </citation>
    <scope>NUCLEOTIDE SEQUENCE [LARGE SCALE GENOMIC DNA]</scope>
    <source>
        <strain evidence="2">Weybridge</strain>
    </source>
</reference>
<dbReference type="EMBL" id="HG722239">
    <property type="protein sequence ID" value="CDJ61822.1"/>
    <property type="molecule type" value="Genomic_DNA"/>
</dbReference>
<dbReference type="OrthoDB" id="347163at2759"/>
<evidence type="ECO:0000313" key="2">
    <source>
        <dbReference type="EMBL" id="CDJ61822.1"/>
    </source>
</evidence>
<feature type="compositionally biased region" description="Low complexity" evidence="1">
    <location>
        <begin position="244"/>
        <end position="265"/>
    </location>
</feature>
<reference evidence="2" key="2">
    <citation type="submission" date="2013-10" db="EMBL/GenBank/DDBJ databases">
        <authorList>
            <person name="Aslett M."/>
        </authorList>
    </citation>
    <scope>NUCLEOTIDE SEQUENCE [LARGE SCALE GENOMIC DNA]</scope>
    <source>
        <strain evidence="2">Weybridge</strain>
    </source>
</reference>
<proteinExistence type="predicted"/>
<dbReference type="Proteomes" id="UP000030763">
    <property type="component" value="Unassembled WGS sequence"/>
</dbReference>
<name>U6MC57_EIMMA</name>
<protein>
    <submittedName>
        <fullName evidence="2">Bromodomain-containing protein, putative</fullName>
    </submittedName>
</protein>
<feature type="region of interest" description="Disordered" evidence="1">
    <location>
        <begin position="439"/>
        <end position="460"/>
    </location>
</feature>
<evidence type="ECO:0000256" key="1">
    <source>
        <dbReference type="SAM" id="MobiDB-lite"/>
    </source>
</evidence>
<accession>U6MC57</accession>
<dbReference type="RefSeq" id="XP_013338472.1">
    <property type="nucleotide sequence ID" value="XM_013483018.1"/>
</dbReference>
<gene>
    <name evidence="2" type="ORF">EMWEY_00045370</name>
</gene>
<evidence type="ECO:0000313" key="3">
    <source>
        <dbReference type="Proteomes" id="UP000030763"/>
    </source>
</evidence>
<organism evidence="2 3">
    <name type="scientific">Eimeria maxima</name>
    <name type="common">Coccidian parasite</name>
    <dbReference type="NCBI Taxonomy" id="5804"/>
    <lineage>
        <taxon>Eukaryota</taxon>
        <taxon>Sar</taxon>
        <taxon>Alveolata</taxon>
        <taxon>Apicomplexa</taxon>
        <taxon>Conoidasida</taxon>
        <taxon>Coccidia</taxon>
        <taxon>Eucoccidiorida</taxon>
        <taxon>Eimeriorina</taxon>
        <taxon>Eimeriidae</taxon>
        <taxon>Eimeria</taxon>
    </lineage>
</organism>
<dbReference type="VEuPathDB" id="ToxoDB:EMWEY_00045370"/>
<keyword evidence="3" id="KW-1185">Reference proteome</keyword>
<sequence>MVDLHIRRWERLQRLLSLCELGLEEFPIDPLGALATSNSNSGTGSCSSGGSMLREQQQQQLLLPPVECLAYSEVFQLKCCVVLHSLEALLSSQNFLSSRFLLSFCLNDFLGKTSRRKEPPNGDRFWKRLLLAVTAAYVVHWNKTPQARTGARTTLRLKTDPQKGGVQALELENSEPVNPQDHEALTTLEETLQLFRAAFVSGCGCPQLALSFMLQLQRKGSSMDVFNFEIDLLALQPPPPLSEPPQQQGLHQQTLLQQQQQQKQQQHQDRQLTRPQLDKAGVSVFYPADLAGLAGFNLWQAQETGSSNQQAEVSLRLAADTPGSVAVSSWECLLVRLLWPGLCRQPRDTAAPPRSRSRNNSSSSTLVYQGCFSSDLLPPSSHLTERLQVLQGLHDPVDVVGRDGNFILGFGYVGDIPAPLNAGRGPLWQAIKEAQRRSCLQQQQQQHHADEDPNEQNGDSFAAQCVDNERSPPALPVATVGGLPYWARLLQQRDYLLRLRAASSCELWRRSVGVYVHSVVPSAVPASLVTELLPQAADYGFEFKGSLSSLGGASSTGCCCNLLRKGVLQYVGLEVPAPQGPVQQQLLSLQQPAPYLRFSSGFEKYWLSALQLQVVDDDIIRGSTVYLKEGSLPLRFSLDARAERGRQKNL</sequence>
<dbReference type="GeneID" id="25338523"/>
<dbReference type="AlphaFoldDB" id="U6MC57"/>
<feature type="region of interest" description="Disordered" evidence="1">
    <location>
        <begin position="236"/>
        <end position="273"/>
    </location>
</feature>